<organism evidence="1 2">
    <name type="scientific">Centipeda periodontii DSM 2778</name>
    <dbReference type="NCBI Taxonomy" id="888060"/>
    <lineage>
        <taxon>Bacteria</taxon>
        <taxon>Bacillati</taxon>
        <taxon>Bacillota</taxon>
        <taxon>Negativicutes</taxon>
        <taxon>Selenomonadales</taxon>
        <taxon>Selenomonadaceae</taxon>
        <taxon>Centipeda</taxon>
    </lineage>
</organism>
<proteinExistence type="predicted"/>
<dbReference type="AlphaFoldDB" id="F5RNS9"/>
<gene>
    <name evidence="1" type="ORF">HMPREF9081_1900</name>
</gene>
<dbReference type="Proteomes" id="UP000004067">
    <property type="component" value="Unassembled WGS sequence"/>
</dbReference>
<comment type="caution">
    <text evidence="1">The sequence shown here is derived from an EMBL/GenBank/DDBJ whole genome shotgun (WGS) entry which is preliminary data.</text>
</comment>
<dbReference type="EMBL" id="AFHQ01000044">
    <property type="protein sequence ID" value="EGK58594.1"/>
    <property type="molecule type" value="Genomic_DNA"/>
</dbReference>
<sequence>MMFQSTRPVRGATFRGLTTYLMRYVSIHAPRAGRDPHSLSGFAAISRFQSTRPVRGATVSSCCTAASSMFQSTRPVRGAT</sequence>
<dbReference type="HOGENOM" id="CLU_2841781_0_0_9"/>
<dbReference type="STRING" id="888060.HMPREF9081_1900"/>
<name>F5RNS9_9FIRM</name>
<reference evidence="1 2" key="1">
    <citation type="submission" date="2011-04" db="EMBL/GenBank/DDBJ databases">
        <authorList>
            <person name="Muzny D."/>
            <person name="Qin X."/>
            <person name="Deng J."/>
            <person name="Jiang H."/>
            <person name="Liu Y."/>
            <person name="Qu J."/>
            <person name="Song X.-Z."/>
            <person name="Zhang L."/>
            <person name="Thornton R."/>
            <person name="Coyle M."/>
            <person name="Francisco L."/>
            <person name="Jackson L."/>
            <person name="Javaid M."/>
            <person name="Korchina V."/>
            <person name="Kovar C."/>
            <person name="Mata R."/>
            <person name="Mathew T."/>
            <person name="Ngo R."/>
            <person name="Nguyen L."/>
            <person name="Nguyen N."/>
            <person name="Okwuonu G."/>
            <person name="Ongeri F."/>
            <person name="Pham C."/>
            <person name="Simmons D."/>
            <person name="Wilczek-Boney K."/>
            <person name="Hale W."/>
            <person name="Jakkamsetti A."/>
            <person name="Pham P."/>
            <person name="Ruth R."/>
            <person name="San Lucas F."/>
            <person name="Warren J."/>
            <person name="Zhang J."/>
            <person name="Zhao Z."/>
            <person name="Zhou C."/>
            <person name="Zhu D."/>
            <person name="Lee S."/>
            <person name="Bess C."/>
            <person name="Blankenburg K."/>
            <person name="Forbes L."/>
            <person name="Fu Q."/>
            <person name="Gubbala S."/>
            <person name="Hirani K."/>
            <person name="Jayaseelan J.C."/>
            <person name="Lara F."/>
            <person name="Munidasa M."/>
            <person name="Palculict T."/>
            <person name="Patil S."/>
            <person name="Pu L.-L."/>
            <person name="Saada N."/>
            <person name="Tang L."/>
            <person name="Weissenberger G."/>
            <person name="Zhu Y."/>
            <person name="Hemphill L."/>
            <person name="Shang Y."/>
            <person name="Youmans B."/>
            <person name="Ayvaz T."/>
            <person name="Ross M."/>
            <person name="Santibanez J."/>
            <person name="Aqrawi P."/>
            <person name="Gross S."/>
            <person name="Joshi V."/>
            <person name="Fowler G."/>
            <person name="Nazareth L."/>
            <person name="Reid J."/>
            <person name="Worley K."/>
            <person name="Petrosino J."/>
            <person name="Highlander S."/>
            <person name="Gibbs R."/>
        </authorList>
    </citation>
    <scope>NUCLEOTIDE SEQUENCE [LARGE SCALE GENOMIC DNA]</scope>
    <source>
        <strain evidence="1 2">DSM 2778</strain>
    </source>
</reference>
<accession>F5RNS9</accession>
<evidence type="ECO:0000313" key="2">
    <source>
        <dbReference type="Proteomes" id="UP000004067"/>
    </source>
</evidence>
<keyword evidence="2" id="KW-1185">Reference proteome</keyword>
<evidence type="ECO:0000313" key="1">
    <source>
        <dbReference type="EMBL" id="EGK58594.1"/>
    </source>
</evidence>
<protein>
    <submittedName>
        <fullName evidence="1">Uncharacterized protein</fullName>
    </submittedName>
</protein>